<dbReference type="PANTHER" id="PTHR21180">
    <property type="entry name" value="ENDONUCLEASE/EXONUCLEASE/PHOSPHATASE FAMILY DOMAIN-CONTAINING PROTEIN 1"/>
    <property type="match status" value="1"/>
</dbReference>
<organism evidence="3 4">
    <name type="scientific">Staphylococcus americanisciuri</name>
    <dbReference type="NCBI Taxonomy" id="2973940"/>
    <lineage>
        <taxon>Bacteria</taxon>
        <taxon>Bacillati</taxon>
        <taxon>Bacillota</taxon>
        <taxon>Bacilli</taxon>
        <taxon>Bacillales</taxon>
        <taxon>Staphylococcaceae</taxon>
        <taxon>Staphylococcus</taxon>
    </lineage>
</organism>
<feature type="region of interest" description="Disordered" evidence="1">
    <location>
        <begin position="42"/>
        <end position="73"/>
    </location>
</feature>
<feature type="domain" description="Helix-hairpin-helix DNA-binding motif class 1" evidence="2">
    <location>
        <begin position="198"/>
        <end position="217"/>
    </location>
</feature>
<dbReference type="Gene3D" id="1.10.150.280">
    <property type="entry name" value="AF1531-like domain"/>
    <property type="match status" value="1"/>
</dbReference>
<dbReference type="NCBIfam" id="TIGR00426">
    <property type="entry name" value="competence protein ComEA helix-hairpin-helix repeat region"/>
    <property type="match status" value="1"/>
</dbReference>
<evidence type="ECO:0000256" key="1">
    <source>
        <dbReference type="SAM" id="MobiDB-lite"/>
    </source>
</evidence>
<evidence type="ECO:0000313" key="3">
    <source>
        <dbReference type="EMBL" id="MCS4485574.1"/>
    </source>
</evidence>
<dbReference type="InterPro" id="IPR051675">
    <property type="entry name" value="Endo/Exo/Phosphatase_dom_1"/>
</dbReference>
<dbReference type="SUPFAM" id="SSF47781">
    <property type="entry name" value="RuvA domain 2-like"/>
    <property type="match status" value="1"/>
</dbReference>
<evidence type="ECO:0000313" key="4">
    <source>
        <dbReference type="Proteomes" id="UP001205609"/>
    </source>
</evidence>
<dbReference type="InterPro" id="IPR010994">
    <property type="entry name" value="RuvA_2-like"/>
</dbReference>
<dbReference type="Proteomes" id="UP001205609">
    <property type="component" value="Unassembled WGS sequence"/>
</dbReference>
<comment type="caution">
    <text evidence="3">The sequence shown here is derived from an EMBL/GenBank/DDBJ whole genome shotgun (WGS) entry which is preliminary data.</text>
</comment>
<dbReference type="SMART" id="SM00278">
    <property type="entry name" value="HhH1"/>
    <property type="match status" value="2"/>
</dbReference>
<keyword evidence="4" id="KW-1185">Reference proteome</keyword>
<reference evidence="3 4" key="1">
    <citation type="journal article" date="2023" name="Int. J. Syst. Evol. Microbiol.">
        <title>Streptococcus sciuri sp. nov., Staphylococcus marylandisciuri sp. nov. and Staphylococcus americanisciuri sp. nov., isolated from faeces of eastern grey squirrel (Sciurus carolinensis).</title>
        <authorList>
            <person name="Volokhov D.V."/>
            <person name="Zagorodnyaya T.A."/>
            <person name="Furtak V.A."/>
            <person name="Nattanmai G."/>
            <person name="Randall L."/>
            <person name="Jose S."/>
            <person name="Gao Y."/>
            <person name="Eisenberg T."/>
            <person name="Delmonte P."/>
            <person name="Blom J."/>
            <person name="Mitchell K.K."/>
        </authorList>
    </citation>
    <scope>NUCLEOTIDE SEQUENCE [LARGE SCALE GENOMIC DNA]</scope>
    <source>
        <strain evidence="3 4">GRT3</strain>
    </source>
</reference>
<dbReference type="RefSeq" id="WP_259198092.1">
    <property type="nucleotide sequence ID" value="NZ_JANUXY010000001.1"/>
</dbReference>
<dbReference type="EMBL" id="JANUXY010000001">
    <property type="protein sequence ID" value="MCS4485574.1"/>
    <property type="molecule type" value="Genomic_DNA"/>
</dbReference>
<feature type="region of interest" description="Disordered" evidence="1">
    <location>
        <begin position="134"/>
        <end position="160"/>
    </location>
</feature>
<accession>A0ABT2EZD2</accession>
<feature type="domain" description="Helix-hairpin-helix DNA-binding motif class 1" evidence="2">
    <location>
        <begin position="168"/>
        <end position="187"/>
    </location>
</feature>
<dbReference type="InterPro" id="IPR004509">
    <property type="entry name" value="Competence_ComEA_HhH"/>
</dbReference>
<dbReference type="PANTHER" id="PTHR21180:SF32">
    <property type="entry name" value="ENDONUCLEASE_EXONUCLEASE_PHOSPHATASE FAMILY DOMAIN-CONTAINING PROTEIN 1"/>
    <property type="match status" value="1"/>
</dbReference>
<name>A0ABT2EZD2_9STAP</name>
<dbReference type="Pfam" id="PF12836">
    <property type="entry name" value="HHH_3"/>
    <property type="match status" value="1"/>
</dbReference>
<gene>
    <name evidence="3" type="ORF">NXS11_01550</name>
</gene>
<sequence>MTFFSQLQSWCMKNRLLVIICCLLAITFVTIILRQMPSDSESLQSSPLIQENNKNQSLTNTKPTNTSSTNQPPTAIVVDIKGAVKHPNTYQMLSDDRIKQLLDKAEVLPTADLSQINLAEKLSDQKMIYIPQKGEQPKTTSASMVTSTGSSSSSNGGITTNLNTAQLNDLTNIPGIGPAKAQAIIAYREEKGRFQSVEELKQVKGIGEKTFENISSYFSV</sequence>
<feature type="compositionally biased region" description="Low complexity" evidence="1">
    <location>
        <begin position="57"/>
        <end position="73"/>
    </location>
</feature>
<feature type="compositionally biased region" description="Low complexity" evidence="1">
    <location>
        <begin position="139"/>
        <end position="160"/>
    </location>
</feature>
<evidence type="ECO:0000259" key="2">
    <source>
        <dbReference type="SMART" id="SM00278"/>
    </source>
</evidence>
<feature type="compositionally biased region" description="Polar residues" evidence="1">
    <location>
        <begin position="42"/>
        <end position="56"/>
    </location>
</feature>
<dbReference type="InterPro" id="IPR003583">
    <property type="entry name" value="Hlx-hairpin-Hlx_DNA-bd_motif"/>
</dbReference>
<proteinExistence type="predicted"/>
<protein>
    <submittedName>
        <fullName evidence="3">Helix-hairpin-helix domain-containing protein</fullName>
    </submittedName>
</protein>